<sequence>MKKIISLLFIVLLSIACEGPAGPPGPPGLPGDDGAIFLASAFEIEVDFTAQNGYSIVEPYGFDVFPSDVTLVYIQWDVTNGQPIWRLLPQIVEFQEGQLQYNFDFTQDDVSIFLDGTIDFGLLGSEWTQNQVFRVVVLPADNVDAVDISSLKEVAKAGNIQTFERK</sequence>
<name>A0ABW3XZW8_9FLAO</name>
<evidence type="ECO:0000313" key="3">
    <source>
        <dbReference type="Proteomes" id="UP001597201"/>
    </source>
</evidence>
<dbReference type="RefSeq" id="WP_377175607.1">
    <property type="nucleotide sequence ID" value="NZ_JBHTMY010000001.1"/>
</dbReference>
<reference evidence="3" key="1">
    <citation type="journal article" date="2019" name="Int. J. Syst. Evol. Microbiol.">
        <title>The Global Catalogue of Microorganisms (GCM) 10K type strain sequencing project: providing services to taxonomists for standard genome sequencing and annotation.</title>
        <authorList>
            <consortium name="The Broad Institute Genomics Platform"/>
            <consortium name="The Broad Institute Genome Sequencing Center for Infectious Disease"/>
            <person name="Wu L."/>
            <person name="Ma J."/>
        </authorList>
    </citation>
    <scope>NUCLEOTIDE SEQUENCE [LARGE SCALE GENOMIC DNA]</scope>
    <source>
        <strain evidence="3">CCUG 61485</strain>
    </source>
</reference>
<accession>A0ABW3XZW8</accession>
<feature type="chain" id="PRO_5045536562" description="Collagen-like protein" evidence="1">
    <location>
        <begin position="22"/>
        <end position="166"/>
    </location>
</feature>
<evidence type="ECO:0008006" key="4">
    <source>
        <dbReference type="Google" id="ProtNLM"/>
    </source>
</evidence>
<organism evidence="2 3">
    <name type="scientific">Namhaeicola litoreus</name>
    <dbReference type="NCBI Taxonomy" id="1052145"/>
    <lineage>
        <taxon>Bacteria</taxon>
        <taxon>Pseudomonadati</taxon>
        <taxon>Bacteroidota</taxon>
        <taxon>Flavobacteriia</taxon>
        <taxon>Flavobacteriales</taxon>
        <taxon>Flavobacteriaceae</taxon>
        <taxon>Namhaeicola</taxon>
    </lineage>
</organism>
<keyword evidence="3" id="KW-1185">Reference proteome</keyword>
<gene>
    <name evidence="2" type="ORF">ACFQ39_01180</name>
</gene>
<comment type="caution">
    <text evidence="2">The sequence shown here is derived from an EMBL/GenBank/DDBJ whole genome shotgun (WGS) entry which is preliminary data.</text>
</comment>
<dbReference type="PROSITE" id="PS51257">
    <property type="entry name" value="PROKAR_LIPOPROTEIN"/>
    <property type="match status" value="1"/>
</dbReference>
<evidence type="ECO:0000256" key="1">
    <source>
        <dbReference type="SAM" id="SignalP"/>
    </source>
</evidence>
<evidence type="ECO:0000313" key="2">
    <source>
        <dbReference type="EMBL" id="MFD1314215.1"/>
    </source>
</evidence>
<feature type="signal peptide" evidence="1">
    <location>
        <begin position="1"/>
        <end position="21"/>
    </location>
</feature>
<dbReference type="Proteomes" id="UP001597201">
    <property type="component" value="Unassembled WGS sequence"/>
</dbReference>
<keyword evidence="1" id="KW-0732">Signal</keyword>
<protein>
    <recommendedName>
        <fullName evidence="4">Collagen-like protein</fullName>
    </recommendedName>
</protein>
<proteinExistence type="predicted"/>
<dbReference type="EMBL" id="JBHTMY010000001">
    <property type="protein sequence ID" value="MFD1314215.1"/>
    <property type="molecule type" value="Genomic_DNA"/>
</dbReference>